<accession>A0A1G1VLE2</accession>
<comment type="caution">
    <text evidence="2">The sequence shown here is derived from an EMBL/GenBank/DDBJ whole genome shotgun (WGS) entry which is preliminary data.</text>
</comment>
<protein>
    <submittedName>
        <fullName evidence="2">Uncharacterized protein</fullName>
    </submittedName>
</protein>
<organism evidence="2 3">
    <name type="scientific">Candidatus Chisholmbacteria bacterium RIFCSPHIGHO2_01_FULL_49_18</name>
    <dbReference type="NCBI Taxonomy" id="1797590"/>
    <lineage>
        <taxon>Bacteria</taxon>
        <taxon>Candidatus Chisholmiibacteriota</taxon>
    </lineage>
</organism>
<keyword evidence="1" id="KW-0472">Membrane</keyword>
<evidence type="ECO:0000313" key="2">
    <source>
        <dbReference type="EMBL" id="OGY16223.1"/>
    </source>
</evidence>
<reference evidence="2 3" key="1">
    <citation type="journal article" date="2016" name="Nat. Commun.">
        <title>Thousands of microbial genomes shed light on interconnected biogeochemical processes in an aquifer system.</title>
        <authorList>
            <person name="Anantharaman K."/>
            <person name="Brown C.T."/>
            <person name="Hug L.A."/>
            <person name="Sharon I."/>
            <person name="Castelle C.J."/>
            <person name="Probst A.J."/>
            <person name="Thomas B.C."/>
            <person name="Singh A."/>
            <person name="Wilkins M.J."/>
            <person name="Karaoz U."/>
            <person name="Brodie E.L."/>
            <person name="Williams K.H."/>
            <person name="Hubbard S.S."/>
            <person name="Banfield J.F."/>
        </authorList>
    </citation>
    <scope>NUCLEOTIDE SEQUENCE [LARGE SCALE GENOMIC DNA]</scope>
</reference>
<dbReference type="AlphaFoldDB" id="A0A1G1VLE2"/>
<keyword evidence="1" id="KW-0812">Transmembrane</keyword>
<name>A0A1G1VLE2_9BACT</name>
<dbReference type="Proteomes" id="UP000179069">
    <property type="component" value="Unassembled WGS sequence"/>
</dbReference>
<dbReference type="EMBL" id="MHCI01000018">
    <property type="protein sequence ID" value="OGY16223.1"/>
    <property type="molecule type" value="Genomic_DNA"/>
</dbReference>
<feature type="transmembrane region" description="Helical" evidence="1">
    <location>
        <begin position="6"/>
        <end position="26"/>
    </location>
</feature>
<evidence type="ECO:0000256" key="1">
    <source>
        <dbReference type="SAM" id="Phobius"/>
    </source>
</evidence>
<sequence length="223" mass="24413">MKLAKVIFWVLVSLALVNLLVLDVIVSAPQEKREFSERLDAVEERVKRLGSEFADLTSGTKDDQEDVVEVGEALVPSPTPTAIPSKAQTPTIEKKVVNPALQQIAKEYYVPLGHAALATENFSWGDTGVETTLDLGNYPGVKEVNFDATLYAPAGHVEARLYNVSDSNALLDSTILGTTQDPKFYRSGNVVLPSGNKTYRVQMRTSLHVVAQMDNARIKIVVE</sequence>
<proteinExistence type="predicted"/>
<evidence type="ECO:0000313" key="3">
    <source>
        <dbReference type="Proteomes" id="UP000179069"/>
    </source>
</evidence>
<gene>
    <name evidence="2" type="ORF">A2785_01370</name>
</gene>
<keyword evidence="1" id="KW-1133">Transmembrane helix</keyword>